<dbReference type="InterPro" id="IPR036291">
    <property type="entry name" value="NAD(P)-bd_dom_sf"/>
</dbReference>
<name>A0A8J3MZ78_9CHLR</name>
<dbReference type="Pfam" id="PF01370">
    <property type="entry name" value="Epimerase"/>
    <property type="match status" value="1"/>
</dbReference>
<reference evidence="2" key="1">
    <citation type="submission" date="2020-10" db="EMBL/GenBank/DDBJ databases">
        <title>Taxonomic study of unclassified bacteria belonging to the class Ktedonobacteria.</title>
        <authorList>
            <person name="Yabe S."/>
            <person name="Wang C.M."/>
            <person name="Zheng Y."/>
            <person name="Sakai Y."/>
            <person name="Cavaletti L."/>
            <person name="Monciardini P."/>
            <person name="Donadio S."/>
        </authorList>
    </citation>
    <scope>NUCLEOTIDE SEQUENCE</scope>
    <source>
        <strain evidence="2">ID150040</strain>
    </source>
</reference>
<evidence type="ECO:0000259" key="1">
    <source>
        <dbReference type="Pfam" id="PF01370"/>
    </source>
</evidence>
<evidence type="ECO:0000313" key="3">
    <source>
        <dbReference type="Proteomes" id="UP000597444"/>
    </source>
</evidence>
<protein>
    <submittedName>
        <fullName evidence="2">3-beta hydroxysteroid dehydrogenase</fullName>
    </submittedName>
</protein>
<dbReference type="Gene3D" id="3.40.50.720">
    <property type="entry name" value="NAD(P)-binding Rossmann-like Domain"/>
    <property type="match status" value="1"/>
</dbReference>
<gene>
    <name evidence="2" type="ORF">KSF_028920</name>
</gene>
<dbReference type="AlphaFoldDB" id="A0A8J3MZ78"/>
<dbReference type="InterPro" id="IPR001509">
    <property type="entry name" value="Epimerase_deHydtase"/>
</dbReference>
<dbReference type="EMBL" id="BNJK01000001">
    <property type="protein sequence ID" value="GHO92844.1"/>
    <property type="molecule type" value="Genomic_DNA"/>
</dbReference>
<sequence>METLITGGTGLVGHHLVTALQQRGDNVRALVLPSEDANWLEERGVAVYRGNICEPDTLKAPMHGVDTVFHLAAMQGLWVPMEEYYKVNVTGTENVCRAALTASIRRIVHVSSWTIYGMGRGWTLGEEVAPEPRNDPYWITKAQGDLLVQRMIIRDRLPAAIIRPGTIFGVGDRLNFGRMAAKVREGKGLIIGSGNNALPLVYVTDVVQGLLLCAEKEQALGQAFNITNDQPLTQKQLLNAIAQELEAAPPRLHVPYPAAYSIAYAAERAVTFTGAKHPFVTRHGVTLYGTDNRHSIDKAHTELGYAPQVSIREGVRLACDWYKQEFMSAGNTSALDADPDPEELPTTTH</sequence>
<comment type="caution">
    <text evidence="2">The sequence shown here is derived from an EMBL/GenBank/DDBJ whole genome shotgun (WGS) entry which is preliminary data.</text>
</comment>
<proteinExistence type="predicted"/>
<feature type="domain" description="NAD-dependent epimerase/dehydratase" evidence="1">
    <location>
        <begin position="4"/>
        <end position="226"/>
    </location>
</feature>
<dbReference type="RefSeq" id="WP_220203657.1">
    <property type="nucleotide sequence ID" value="NZ_BNJK01000001.1"/>
</dbReference>
<dbReference type="Proteomes" id="UP000597444">
    <property type="component" value="Unassembled WGS sequence"/>
</dbReference>
<keyword evidence="3" id="KW-1185">Reference proteome</keyword>
<accession>A0A8J3MZ78</accession>
<organism evidence="2 3">
    <name type="scientific">Reticulibacter mediterranei</name>
    <dbReference type="NCBI Taxonomy" id="2778369"/>
    <lineage>
        <taxon>Bacteria</taxon>
        <taxon>Bacillati</taxon>
        <taxon>Chloroflexota</taxon>
        <taxon>Ktedonobacteria</taxon>
        <taxon>Ktedonobacterales</taxon>
        <taxon>Reticulibacteraceae</taxon>
        <taxon>Reticulibacter</taxon>
    </lineage>
</organism>
<evidence type="ECO:0000313" key="2">
    <source>
        <dbReference type="EMBL" id="GHO92844.1"/>
    </source>
</evidence>
<dbReference type="InterPro" id="IPR050177">
    <property type="entry name" value="Lipid_A_modif_metabolic_enz"/>
</dbReference>
<dbReference type="SUPFAM" id="SSF51735">
    <property type="entry name" value="NAD(P)-binding Rossmann-fold domains"/>
    <property type="match status" value="1"/>
</dbReference>
<dbReference type="PANTHER" id="PTHR43245">
    <property type="entry name" value="BIFUNCTIONAL POLYMYXIN RESISTANCE PROTEIN ARNA"/>
    <property type="match status" value="1"/>
</dbReference>